<keyword evidence="5" id="KW-1185">Reference proteome</keyword>
<dbReference type="InterPro" id="IPR050776">
    <property type="entry name" value="Ank_Repeat/CDKN_Inhibitor"/>
</dbReference>
<keyword evidence="2 3" id="KW-0040">ANK repeat</keyword>
<proteinExistence type="predicted"/>
<sequence length="90" mass="10054">MGVPLHFAAQEGKLDCLTALIKGGADVNLKNKNGSAPLHLAEDLVIKIVLIYYRLMEETRSCHLYSSFKMKARCIFPKACNERIGFSLIK</sequence>
<evidence type="ECO:0000313" key="5">
    <source>
        <dbReference type="Proteomes" id="UP000245872"/>
    </source>
</evidence>
<evidence type="ECO:0000313" key="4">
    <source>
        <dbReference type="EMBL" id="AWN81553.1"/>
    </source>
</evidence>
<dbReference type="RefSeq" id="WP_109997004.1">
    <property type="nucleotide sequence ID" value="NZ_CP029619.1"/>
</dbReference>
<accession>A0A2Z3L7E5</accession>
<evidence type="ECO:0000256" key="2">
    <source>
        <dbReference type="ARBA" id="ARBA00023043"/>
    </source>
</evidence>
<name>A0A2Z3L7E5_9BACT</name>
<protein>
    <submittedName>
        <fullName evidence="4">Uncharacterized protein</fullName>
    </submittedName>
</protein>
<evidence type="ECO:0000256" key="1">
    <source>
        <dbReference type="ARBA" id="ARBA00022737"/>
    </source>
</evidence>
<evidence type="ECO:0000256" key="3">
    <source>
        <dbReference type="PROSITE-ProRule" id="PRU00023"/>
    </source>
</evidence>
<organism evidence="4 5">
    <name type="scientific">Candidatus Cardinium hertigii</name>
    <dbReference type="NCBI Taxonomy" id="247481"/>
    <lineage>
        <taxon>Bacteria</taxon>
        <taxon>Pseudomonadati</taxon>
        <taxon>Bacteroidota</taxon>
        <taxon>Cytophagia</taxon>
        <taxon>Cytophagales</taxon>
        <taxon>Amoebophilaceae</taxon>
        <taxon>Candidatus Cardinium</taxon>
    </lineage>
</organism>
<dbReference type="OrthoDB" id="407974at2"/>
<dbReference type="InterPro" id="IPR002110">
    <property type="entry name" value="Ankyrin_rpt"/>
</dbReference>
<dbReference type="Pfam" id="PF00023">
    <property type="entry name" value="Ank"/>
    <property type="match status" value="1"/>
</dbReference>
<reference evidence="4 5" key="1">
    <citation type="submission" date="2018-05" db="EMBL/GenBank/DDBJ databases">
        <title>Candidatus Cardinium hertigii Genome Assembly.</title>
        <authorList>
            <person name="Showmaker K.C."/>
            <person name="Walden K.O."/>
            <person name="Fields C.J."/>
            <person name="Lambert K.N."/>
            <person name="Hudson M.E."/>
        </authorList>
    </citation>
    <scope>NUCLEOTIDE SEQUENCE [LARGE SCALE GENOMIC DNA]</scope>
    <source>
        <strain evidence="5">cHgTN10</strain>
    </source>
</reference>
<gene>
    <name evidence="4" type="ORF">DK880_00221</name>
</gene>
<feature type="repeat" description="ANK" evidence="3">
    <location>
        <begin position="1"/>
        <end position="32"/>
    </location>
</feature>
<dbReference type="PANTHER" id="PTHR24201">
    <property type="entry name" value="ANK_REP_REGION DOMAIN-CONTAINING PROTEIN"/>
    <property type="match status" value="1"/>
</dbReference>
<keyword evidence="1" id="KW-0677">Repeat</keyword>
<dbReference type="Proteomes" id="UP000245872">
    <property type="component" value="Chromosome"/>
</dbReference>
<dbReference type="PROSITE" id="PS50088">
    <property type="entry name" value="ANK_REPEAT"/>
    <property type="match status" value="1"/>
</dbReference>
<dbReference type="PROSITE" id="PS50297">
    <property type="entry name" value="ANK_REP_REGION"/>
    <property type="match status" value="1"/>
</dbReference>
<dbReference type="Gene3D" id="1.25.40.20">
    <property type="entry name" value="Ankyrin repeat-containing domain"/>
    <property type="match status" value="1"/>
</dbReference>
<dbReference type="EMBL" id="CP029619">
    <property type="protein sequence ID" value="AWN81553.1"/>
    <property type="molecule type" value="Genomic_DNA"/>
</dbReference>
<dbReference type="SUPFAM" id="SSF48403">
    <property type="entry name" value="Ankyrin repeat"/>
    <property type="match status" value="1"/>
</dbReference>
<dbReference type="InterPro" id="IPR036770">
    <property type="entry name" value="Ankyrin_rpt-contain_sf"/>
</dbReference>
<dbReference type="AlphaFoldDB" id="A0A2Z3L7E5"/>
<dbReference type="KEGG" id="cher:DK880_00221"/>